<accession>A0A533I5J9</accession>
<evidence type="ECO:0000313" key="1">
    <source>
        <dbReference type="EMBL" id="TKW65112.1"/>
    </source>
</evidence>
<evidence type="ECO:0000313" key="2">
    <source>
        <dbReference type="Proteomes" id="UP000315344"/>
    </source>
</evidence>
<organism evidence="1 2">
    <name type="scientific">Paracoccus denitrificans</name>
    <dbReference type="NCBI Taxonomy" id="266"/>
    <lineage>
        <taxon>Bacteria</taxon>
        <taxon>Pseudomonadati</taxon>
        <taxon>Pseudomonadota</taxon>
        <taxon>Alphaproteobacteria</taxon>
        <taxon>Rhodobacterales</taxon>
        <taxon>Paracoccaceae</taxon>
        <taxon>Paracoccus</taxon>
    </lineage>
</organism>
<sequence>MNTHVVSRFPIEVPSALTAYAGPFSLSCAGEAAAHDPDLGAWPVQSSILLGRFRRFGEATACALRRGRQGGIRADLLPGFTPSLLIITDGQQRLCLAGRITPTGLIWCEPVATDREAWHVVQEACQLRAQAMVALDRDAPAEAQALRFRAAALDGRLVDPLWRETAATLLRQPLAA</sequence>
<dbReference type="EMBL" id="VAFL01000016">
    <property type="protein sequence ID" value="TKW65112.1"/>
    <property type="molecule type" value="Genomic_DNA"/>
</dbReference>
<dbReference type="Proteomes" id="UP000315344">
    <property type="component" value="Unassembled WGS sequence"/>
</dbReference>
<comment type="caution">
    <text evidence="1">The sequence shown here is derived from an EMBL/GenBank/DDBJ whole genome shotgun (WGS) entry which is preliminary data.</text>
</comment>
<gene>
    <name evidence="1" type="ORF">DI616_16420</name>
</gene>
<protein>
    <submittedName>
        <fullName evidence="1">Uncharacterized protein</fullName>
    </submittedName>
</protein>
<proteinExistence type="predicted"/>
<reference evidence="1 2" key="1">
    <citation type="journal article" date="2017" name="Nat. Commun.">
        <title>In situ click chemistry generation of cyclooxygenase-2 inhibitors.</title>
        <authorList>
            <person name="Bhardwaj A."/>
            <person name="Kaur J."/>
            <person name="Wuest M."/>
            <person name="Wuest F."/>
        </authorList>
    </citation>
    <scope>NUCLEOTIDE SEQUENCE [LARGE SCALE GENOMIC DNA]</scope>
    <source>
        <strain evidence="1">S2_012_000_R3_94</strain>
    </source>
</reference>
<dbReference type="AlphaFoldDB" id="A0A533I5J9"/>
<name>A0A533I5J9_PARDE</name>